<dbReference type="Pfam" id="PF00319">
    <property type="entry name" value="SRF-TF"/>
    <property type="match status" value="1"/>
</dbReference>
<dbReference type="GO" id="GO:0000978">
    <property type="term" value="F:RNA polymerase II cis-regulatory region sequence-specific DNA binding"/>
    <property type="evidence" value="ECO:0000318"/>
    <property type="project" value="GO_Central"/>
</dbReference>
<keyword evidence="2" id="KW-0805">Transcription regulation</keyword>
<dbReference type="SMR" id="A0A1U8HEP6"/>
<evidence type="ECO:0000256" key="1">
    <source>
        <dbReference type="ARBA" id="ARBA00004123"/>
    </source>
</evidence>
<dbReference type="GO" id="GO:0046983">
    <property type="term" value="F:protein dimerization activity"/>
    <property type="evidence" value="ECO:0007669"/>
    <property type="project" value="InterPro"/>
</dbReference>
<keyword evidence="3" id="KW-0238">DNA-binding</keyword>
<proteinExistence type="predicted"/>
<dbReference type="STRING" id="4072.A0A1U8HEP6"/>
<evidence type="ECO:0000256" key="2">
    <source>
        <dbReference type="ARBA" id="ARBA00023015"/>
    </source>
</evidence>
<dbReference type="EMBL" id="AYRZ02000008">
    <property type="protein sequence ID" value="PHT74996.1"/>
    <property type="molecule type" value="Genomic_DNA"/>
</dbReference>
<sequence length="157" mass="17801">MGTGKKKIEIKKITKPTYRMVTFSKRRKGLFKKSQKLESLTDSRVVSVVFSPTGKLYTYGDVDYAIEKYYSGNSSTSAAVPSIPVLDYIDYYSCSEVPSTSSLMTPRRDGFRDWVESIDVDECENLNRLLMLKEQLEGSIEKIVSNEDSESFEALFA</sequence>
<dbReference type="InterPro" id="IPR050142">
    <property type="entry name" value="MADS-box/MEF2_TF"/>
</dbReference>
<evidence type="ECO:0000259" key="6">
    <source>
        <dbReference type="PROSITE" id="PS50066"/>
    </source>
</evidence>
<gene>
    <name evidence="7" type="ORF">T459_22273</name>
</gene>
<dbReference type="PRINTS" id="PR00404">
    <property type="entry name" value="MADSDOMAIN"/>
</dbReference>
<dbReference type="GO" id="GO:0000981">
    <property type="term" value="F:DNA-binding transcription factor activity, RNA polymerase II-specific"/>
    <property type="evidence" value="ECO:0000318"/>
    <property type="project" value="GO_Central"/>
</dbReference>
<name>A0A1U8HEP6_CAPAN</name>
<reference evidence="7 8" key="2">
    <citation type="journal article" date="2017" name="Genome Biol.">
        <title>New reference genome sequences of hot pepper reveal the massive evolution of plant disease-resistance genes by retroduplication.</title>
        <authorList>
            <person name="Kim S."/>
            <person name="Park J."/>
            <person name="Yeom S.I."/>
            <person name="Kim Y.M."/>
            <person name="Seo E."/>
            <person name="Kim K.T."/>
            <person name="Kim M.S."/>
            <person name="Lee J.M."/>
            <person name="Cheong K."/>
            <person name="Shin H.S."/>
            <person name="Kim S.B."/>
            <person name="Han K."/>
            <person name="Lee J."/>
            <person name="Park M."/>
            <person name="Lee H.A."/>
            <person name="Lee H.Y."/>
            <person name="Lee Y."/>
            <person name="Oh S."/>
            <person name="Lee J.H."/>
            <person name="Choi E."/>
            <person name="Choi E."/>
            <person name="Lee S.E."/>
            <person name="Jeon J."/>
            <person name="Kim H."/>
            <person name="Choi G."/>
            <person name="Song H."/>
            <person name="Lee J."/>
            <person name="Lee S.C."/>
            <person name="Kwon J.K."/>
            <person name="Lee H.Y."/>
            <person name="Koo N."/>
            <person name="Hong Y."/>
            <person name="Kim R.W."/>
            <person name="Kang W.H."/>
            <person name="Huh J.H."/>
            <person name="Kang B.C."/>
            <person name="Yang T.J."/>
            <person name="Lee Y.H."/>
            <person name="Bennetzen J.L."/>
            <person name="Choi D."/>
        </authorList>
    </citation>
    <scope>NUCLEOTIDE SEQUENCE [LARGE SCALE GENOMIC DNA]</scope>
    <source>
        <strain evidence="8">cv. CM334</strain>
    </source>
</reference>
<dbReference type="Gene3D" id="3.40.1810.10">
    <property type="entry name" value="Transcription factor, MADS-box"/>
    <property type="match status" value="1"/>
</dbReference>
<evidence type="ECO:0000313" key="7">
    <source>
        <dbReference type="EMBL" id="PHT74996.1"/>
    </source>
</evidence>
<dbReference type="KEGG" id="cann:107879304"/>
<dbReference type="PANTHER" id="PTHR48019">
    <property type="entry name" value="SERUM RESPONSE FACTOR HOMOLOG"/>
    <property type="match status" value="1"/>
</dbReference>
<dbReference type="SMART" id="SM00432">
    <property type="entry name" value="MADS"/>
    <property type="match status" value="1"/>
</dbReference>
<keyword evidence="8" id="KW-1185">Reference proteome</keyword>
<evidence type="ECO:0000256" key="5">
    <source>
        <dbReference type="ARBA" id="ARBA00023242"/>
    </source>
</evidence>
<feature type="domain" description="MADS-box" evidence="6">
    <location>
        <begin position="3"/>
        <end position="63"/>
    </location>
</feature>
<dbReference type="AlphaFoldDB" id="A0A1U8HEP6"/>
<accession>A0A1U8HEP6</accession>
<dbReference type="OrthoDB" id="1278616at2759"/>
<reference evidence="7 8" key="1">
    <citation type="journal article" date="2014" name="Nat. Genet.">
        <title>Genome sequence of the hot pepper provides insights into the evolution of pungency in Capsicum species.</title>
        <authorList>
            <person name="Kim S."/>
            <person name="Park M."/>
            <person name="Yeom S.I."/>
            <person name="Kim Y.M."/>
            <person name="Lee J.M."/>
            <person name="Lee H.A."/>
            <person name="Seo E."/>
            <person name="Choi J."/>
            <person name="Cheong K."/>
            <person name="Kim K.T."/>
            <person name="Jung K."/>
            <person name="Lee G.W."/>
            <person name="Oh S.K."/>
            <person name="Bae C."/>
            <person name="Kim S.B."/>
            <person name="Lee H.Y."/>
            <person name="Kim S.Y."/>
            <person name="Kim M.S."/>
            <person name="Kang B.C."/>
            <person name="Jo Y.D."/>
            <person name="Yang H.B."/>
            <person name="Jeong H.J."/>
            <person name="Kang W.H."/>
            <person name="Kwon J.K."/>
            <person name="Shin C."/>
            <person name="Lim J.Y."/>
            <person name="Park J.H."/>
            <person name="Huh J.H."/>
            <person name="Kim J.S."/>
            <person name="Kim B.D."/>
            <person name="Cohen O."/>
            <person name="Paran I."/>
            <person name="Suh M.C."/>
            <person name="Lee S.B."/>
            <person name="Kim Y.K."/>
            <person name="Shin Y."/>
            <person name="Noh S.J."/>
            <person name="Park J."/>
            <person name="Seo Y.S."/>
            <person name="Kwon S.Y."/>
            <person name="Kim H.A."/>
            <person name="Park J.M."/>
            <person name="Kim H.J."/>
            <person name="Choi S.B."/>
            <person name="Bosland P.W."/>
            <person name="Reeves G."/>
            <person name="Jo S.H."/>
            <person name="Lee B.W."/>
            <person name="Cho H.T."/>
            <person name="Choi H.S."/>
            <person name="Lee M.S."/>
            <person name="Yu Y."/>
            <person name="Do Choi Y."/>
            <person name="Park B.S."/>
            <person name="van Deynze A."/>
            <person name="Ashrafi H."/>
            <person name="Hill T."/>
            <person name="Kim W.T."/>
            <person name="Pai H.S."/>
            <person name="Ahn H.K."/>
            <person name="Yeam I."/>
            <person name="Giovannoni J.J."/>
            <person name="Rose J.K."/>
            <person name="Sorensen I."/>
            <person name="Lee S.J."/>
            <person name="Kim R.W."/>
            <person name="Choi I.Y."/>
            <person name="Choi B.S."/>
            <person name="Lim J.S."/>
            <person name="Lee Y.H."/>
            <person name="Choi D."/>
        </authorList>
    </citation>
    <scope>NUCLEOTIDE SEQUENCE [LARGE SCALE GENOMIC DNA]</scope>
    <source>
        <strain evidence="8">cv. CM334</strain>
    </source>
</reference>
<keyword evidence="5" id="KW-0539">Nucleus</keyword>
<evidence type="ECO:0000313" key="8">
    <source>
        <dbReference type="Proteomes" id="UP000222542"/>
    </source>
</evidence>
<evidence type="ECO:0000256" key="4">
    <source>
        <dbReference type="ARBA" id="ARBA00023163"/>
    </source>
</evidence>
<dbReference type="OMA" id="RDWVESI"/>
<keyword evidence="4" id="KW-0804">Transcription</keyword>
<dbReference type="GO" id="GO:0005634">
    <property type="term" value="C:nucleus"/>
    <property type="evidence" value="ECO:0007669"/>
    <property type="project" value="UniProtKB-SubCell"/>
</dbReference>
<organism evidence="7 8">
    <name type="scientific">Capsicum annuum</name>
    <name type="common">Capsicum pepper</name>
    <dbReference type="NCBI Taxonomy" id="4072"/>
    <lineage>
        <taxon>Eukaryota</taxon>
        <taxon>Viridiplantae</taxon>
        <taxon>Streptophyta</taxon>
        <taxon>Embryophyta</taxon>
        <taxon>Tracheophyta</taxon>
        <taxon>Spermatophyta</taxon>
        <taxon>Magnoliopsida</taxon>
        <taxon>eudicotyledons</taxon>
        <taxon>Gunneridae</taxon>
        <taxon>Pentapetalae</taxon>
        <taxon>asterids</taxon>
        <taxon>lamiids</taxon>
        <taxon>Solanales</taxon>
        <taxon>Solanaceae</taxon>
        <taxon>Solanoideae</taxon>
        <taxon>Capsiceae</taxon>
        <taxon>Capsicum</taxon>
    </lineage>
</organism>
<dbReference type="Gramene" id="PHT74996">
    <property type="protein sequence ID" value="PHT74996"/>
    <property type="gene ID" value="T459_22273"/>
</dbReference>
<comment type="caution">
    <text evidence="7">The sequence shown here is derived from an EMBL/GenBank/DDBJ whole genome shotgun (WGS) entry which is preliminary data.</text>
</comment>
<dbReference type="InterPro" id="IPR002100">
    <property type="entry name" value="TF_MADSbox"/>
</dbReference>
<dbReference type="InterPro" id="IPR036879">
    <property type="entry name" value="TF_MADSbox_sf"/>
</dbReference>
<dbReference type="SUPFAM" id="SSF55455">
    <property type="entry name" value="SRF-like"/>
    <property type="match status" value="1"/>
</dbReference>
<comment type="subcellular location">
    <subcellularLocation>
        <location evidence="1">Nucleus</location>
    </subcellularLocation>
</comment>
<protein>
    <recommendedName>
        <fullName evidence="6">MADS-box domain-containing protein</fullName>
    </recommendedName>
</protein>
<evidence type="ECO:0000256" key="3">
    <source>
        <dbReference type="ARBA" id="ARBA00023125"/>
    </source>
</evidence>
<dbReference type="Proteomes" id="UP000222542">
    <property type="component" value="Unassembled WGS sequence"/>
</dbReference>
<dbReference type="GO" id="GO:0006357">
    <property type="term" value="P:regulation of transcription by RNA polymerase II"/>
    <property type="evidence" value="ECO:0000318"/>
    <property type="project" value="GO_Central"/>
</dbReference>
<dbReference type="PROSITE" id="PS50066">
    <property type="entry name" value="MADS_BOX_2"/>
    <property type="match status" value="1"/>
</dbReference>